<evidence type="ECO:0000313" key="3">
    <source>
        <dbReference type="Proteomes" id="UP000247702"/>
    </source>
</evidence>
<proteinExistence type="predicted"/>
<feature type="region of interest" description="Disordered" evidence="1">
    <location>
        <begin position="37"/>
        <end position="70"/>
    </location>
</feature>
<protein>
    <submittedName>
        <fullName evidence="2">Uncharacterized protein</fullName>
    </submittedName>
</protein>
<dbReference type="Proteomes" id="UP000247702">
    <property type="component" value="Unassembled WGS sequence"/>
</dbReference>
<sequence length="70" mass="8387">MSSDLCRNVLCRIAQICRPKFFLIRQKKVTFEINEKSNSEDEFEEYEETETFDTQDLKEEEITSEEDEAK</sequence>
<dbReference type="EMBL" id="BEXD01003842">
    <property type="protein sequence ID" value="GBC02672.1"/>
    <property type="molecule type" value="Genomic_DNA"/>
</dbReference>
<feature type="compositionally biased region" description="Acidic residues" evidence="1">
    <location>
        <begin position="40"/>
        <end position="54"/>
    </location>
</feature>
<reference evidence="2 3" key="1">
    <citation type="submission" date="2017-11" db="EMBL/GenBank/DDBJ databases">
        <title>The genome of Rhizophagus clarus HR1 reveals common genetic basis of auxotrophy among arbuscular mycorrhizal fungi.</title>
        <authorList>
            <person name="Kobayashi Y."/>
        </authorList>
    </citation>
    <scope>NUCLEOTIDE SEQUENCE [LARGE SCALE GENOMIC DNA]</scope>
    <source>
        <strain evidence="2 3">HR1</strain>
    </source>
</reference>
<accession>A0A2Z6S1S0</accession>
<dbReference type="AlphaFoldDB" id="A0A2Z6S1S0"/>
<organism evidence="2 3">
    <name type="scientific">Rhizophagus clarus</name>
    <dbReference type="NCBI Taxonomy" id="94130"/>
    <lineage>
        <taxon>Eukaryota</taxon>
        <taxon>Fungi</taxon>
        <taxon>Fungi incertae sedis</taxon>
        <taxon>Mucoromycota</taxon>
        <taxon>Glomeromycotina</taxon>
        <taxon>Glomeromycetes</taxon>
        <taxon>Glomerales</taxon>
        <taxon>Glomeraceae</taxon>
        <taxon>Rhizophagus</taxon>
    </lineage>
</organism>
<evidence type="ECO:0000256" key="1">
    <source>
        <dbReference type="SAM" id="MobiDB-lite"/>
    </source>
</evidence>
<gene>
    <name evidence="2" type="ORF">RclHR1_04740015</name>
</gene>
<name>A0A2Z6S1S0_9GLOM</name>
<keyword evidence="3" id="KW-1185">Reference proteome</keyword>
<comment type="caution">
    <text evidence="2">The sequence shown here is derived from an EMBL/GenBank/DDBJ whole genome shotgun (WGS) entry which is preliminary data.</text>
</comment>
<evidence type="ECO:0000313" key="2">
    <source>
        <dbReference type="EMBL" id="GBC02672.1"/>
    </source>
</evidence>